<dbReference type="SUPFAM" id="SSF63817">
    <property type="entry name" value="Sortase"/>
    <property type="match status" value="1"/>
</dbReference>
<feature type="active site" description="Proton donor/acceptor" evidence="2">
    <location>
        <position position="123"/>
    </location>
</feature>
<dbReference type="RefSeq" id="WP_026798851.1">
    <property type="nucleotide sequence ID" value="NZ_AULI01000001.1"/>
</dbReference>
<evidence type="ECO:0000256" key="1">
    <source>
        <dbReference type="ARBA" id="ARBA00022801"/>
    </source>
</evidence>
<feature type="compositionally biased region" description="Polar residues" evidence="3">
    <location>
        <begin position="33"/>
        <end position="45"/>
    </location>
</feature>
<protein>
    <submittedName>
        <fullName evidence="4">Peptidase C60</fullName>
    </submittedName>
</protein>
<name>A0A0A5IDZ0_9BACI</name>
<feature type="active site" description="Acyl-thioester intermediate" evidence="2">
    <location>
        <position position="189"/>
    </location>
</feature>
<dbReference type="GO" id="GO:0016787">
    <property type="term" value="F:hydrolase activity"/>
    <property type="evidence" value="ECO:0007669"/>
    <property type="project" value="UniProtKB-KW"/>
</dbReference>
<proteinExistence type="predicted"/>
<dbReference type="EMBL" id="AVPE01000001">
    <property type="protein sequence ID" value="KGX94027.1"/>
    <property type="molecule type" value="Genomic_DNA"/>
</dbReference>
<dbReference type="OrthoDB" id="525039at2"/>
<dbReference type="Gene3D" id="2.40.260.10">
    <property type="entry name" value="Sortase"/>
    <property type="match status" value="1"/>
</dbReference>
<keyword evidence="5" id="KW-1185">Reference proteome</keyword>
<dbReference type="STRING" id="1385510.GCA_000425205_00011"/>
<accession>A0A0A5IDZ0</accession>
<dbReference type="Proteomes" id="UP000030528">
    <property type="component" value="Unassembled WGS sequence"/>
</dbReference>
<dbReference type="AlphaFoldDB" id="A0A0A5IDZ0"/>
<keyword evidence="1" id="KW-0378">Hydrolase</keyword>
<dbReference type="InterPro" id="IPR023365">
    <property type="entry name" value="Sortase_dom-sf"/>
</dbReference>
<dbReference type="PROSITE" id="PS51257">
    <property type="entry name" value="PROKAR_LIPOPROTEIN"/>
    <property type="match status" value="1"/>
</dbReference>
<gene>
    <name evidence="4" type="ORF">N781_02350</name>
</gene>
<dbReference type="eggNOG" id="COG3764">
    <property type="taxonomic scope" value="Bacteria"/>
</dbReference>
<reference evidence="4 5" key="1">
    <citation type="submission" date="2013-08" db="EMBL/GenBank/DDBJ databases">
        <authorList>
            <person name="Huang J."/>
            <person name="Wang G."/>
        </authorList>
    </citation>
    <scope>NUCLEOTIDE SEQUENCE [LARGE SCALE GENOMIC DNA]</scope>
    <source>
        <strain evidence="4 5">JSM 076056</strain>
    </source>
</reference>
<comment type="caution">
    <text evidence="4">The sequence shown here is derived from an EMBL/GenBank/DDBJ whole genome shotgun (WGS) entry which is preliminary data.</text>
</comment>
<sequence>MRAFLLACCSLVFLASCGSGESSSSSSASQAATPKQATTLSSKSTMESKEPATETMSETLQPEQLGIVPERIIIPAIDVDAPIVKEGLNQNGDMEVPDNSVDVGWFEPGTEPGNAGSSVLAGHVDDYTGPAVFFDLKDLEKGDEVIIVGEGGEELTFEVQKVESYPWDDAPIREIFGPTDERRLNLLTCTGLYDKGTNNHQERLAVYTELVTE</sequence>
<evidence type="ECO:0000256" key="2">
    <source>
        <dbReference type="PIRSR" id="PIRSR605754-1"/>
    </source>
</evidence>
<evidence type="ECO:0000256" key="3">
    <source>
        <dbReference type="SAM" id="MobiDB-lite"/>
    </source>
</evidence>
<organism evidence="4 5">
    <name type="scientific">Pontibacillus halophilus JSM 076056 = DSM 19796</name>
    <dbReference type="NCBI Taxonomy" id="1385510"/>
    <lineage>
        <taxon>Bacteria</taxon>
        <taxon>Bacillati</taxon>
        <taxon>Bacillota</taxon>
        <taxon>Bacilli</taxon>
        <taxon>Bacillales</taxon>
        <taxon>Bacillaceae</taxon>
        <taxon>Pontibacillus</taxon>
    </lineage>
</organism>
<dbReference type="Pfam" id="PF04203">
    <property type="entry name" value="Sortase"/>
    <property type="match status" value="1"/>
</dbReference>
<dbReference type="CDD" id="cd05829">
    <property type="entry name" value="Sortase_F"/>
    <property type="match status" value="1"/>
</dbReference>
<feature type="region of interest" description="Disordered" evidence="3">
    <location>
        <begin position="23"/>
        <end position="62"/>
    </location>
</feature>
<feature type="compositionally biased region" description="Low complexity" evidence="3">
    <location>
        <begin position="23"/>
        <end position="32"/>
    </location>
</feature>
<evidence type="ECO:0000313" key="5">
    <source>
        <dbReference type="Proteomes" id="UP000030528"/>
    </source>
</evidence>
<evidence type="ECO:0000313" key="4">
    <source>
        <dbReference type="EMBL" id="KGX94027.1"/>
    </source>
</evidence>
<dbReference type="InterPro" id="IPR042001">
    <property type="entry name" value="Sortase_F"/>
</dbReference>
<dbReference type="InterPro" id="IPR005754">
    <property type="entry name" value="Sortase"/>
</dbReference>